<keyword evidence="6 10" id="KW-1133">Transmembrane helix</keyword>
<evidence type="ECO:0000256" key="3">
    <source>
        <dbReference type="ARBA" id="ARBA00022679"/>
    </source>
</evidence>
<keyword evidence="2 10" id="KW-0444">Lipid biosynthesis</keyword>
<dbReference type="PANTHER" id="PTHR11157:SF140">
    <property type="entry name" value="ELONGATION OF FATTY ACIDS PROTEIN"/>
    <property type="match status" value="1"/>
</dbReference>
<evidence type="ECO:0000313" key="12">
    <source>
        <dbReference type="Proteomes" id="UP000789595"/>
    </source>
</evidence>
<keyword evidence="3 10" id="KW-0808">Transferase</keyword>
<keyword evidence="7 10" id="KW-0443">Lipid metabolism</keyword>
<dbReference type="InterPro" id="IPR030457">
    <property type="entry name" value="ELO_CS"/>
</dbReference>
<comment type="subcellular location">
    <subcellularLocation>
        <location evidence="1">Membrane</location>
        <topology evidence="1">Multi-pass membrane protein</topology>
    </subcellularLocation>
</comment>
<keyword evidence="8 10" id="KW-0472">Membrane</keyword>
<dbReference type="GO" id="GO:0019367">
    <property type="term" value="P:fatty acid elongation, saturated fatty acid"/>
    <property type="evidence" value="ECO:0007669"/>
    <property type="project" value="TreeGrafter"/>
</dbReference>
<keyword evidence="5 10" id="KW-0276">Fatty acid metabolism</keyword>
<feature type="transmembrane region" description="Helical" evidence="10">
    <location>
        <begin position="171"/>
        <end position="191"/>
    </location>
</feature>
<evidence type="ECO:0000256" key="4">
    <source>
        <dbReference type="ARBA" id="ARBA00022692"/>
    </source>
</evidence>
<proteinExistence type="inferred from homology"/>
<dbReference type="GO" id="GO:0005789">
    <property type="term" value="C:endoplasmic reticulum membrane"/>
    <property type="evidence" value="ECO:0007669"/>
    <property type="project" value="TreeGrafter"/>
</dbReference>
<accession>A0A8J2SQL2</accession>
<evidence type="ECO:0000256" key="10">
    <source>
        <dbReference type="RuleBase" id="RU361115"/>
    </source>
</evidence>
<dbReference type="EMBL" id="CAKKNE010000003">
    <property type="protein sequence ID" value="CAH0372496.1"/>
    <property type="molecule type" value="Genomic_DNA"/>
</dbReference>
<sequence>MTSLAESLDSVGERIVDWALVGSPVTDAPVRGWPLARFSTALAIAVAYLAFVVLGSLFARATPGEGVKLYGVAFLYNICQVMLCSYMCLEAAIVARRHDYNLVCNSFKSENPPVANVLWLFYVSKILDFVDTFFIVIGKKWKQLSFLHVYHHTTIFLFYWLNLHVNYDGDIYLTVVLNGLIHAIMYTYYFVSMHTRDIWWKKYLTLAQLFQFTCMNGQALVLYATGCSDAPPRVTGLYFVYIVSLFVLFLQFFVASYVPKAKAA</sequence>
<evidence type="ECO:0000313" key="11">
    <source>
        <dbReference type="EMBL" id="CAH0372496.1"/>
    </source>
</evidence>
<evidence type="ECO:0000256" key="7">
    <source>
        <dbReference type="ARBA" id="ARBA00023098"/>
    </source>
</evidence>
<feature type="transmembrane region" description="Helical" evidence="10">
    <location>
        <begin position="71"/>
        <end position="94"/>
    </location>
</feature>
<dbReference type="PROSITE" id="PS01188">
    <property type="entry name" value="ELO"/>
    <property type="match status" value="1"/>
</dbReference>
<feature type="transmembrane region" description="Helical" evidence="10">
    <location>
        <begin position="149"/>
        <end position="165"/>
    </location>
</feature>
<gene>
    <name evidence="11" type="ORF">PECAL_3P24960</name>
</gene>
<dbReference type="InterPro" id="IPR002076">
    <property type="entry name" value="ELO_fam"/>
</dbReference>
<evidence type="ECO:0000256" key="9">
    <source>
        <dbReference type="ARBA" id="ARBA00023160"/>
    </source>
</evidence>
<organism evidence="11 12">
    <name type="scientific">Pelagomonas calceolata</name>
    <dbReference type="NCBI Taxonomy" id="35677"/>
    <lineage>
        <taxon>Eukaryota</taxon>
        <taxon>Sar</taxon>
        <taxon>Stramenopiles</taxon>
        <taxon>Ochrophyta</taxon>
        <taxon>Pelagophyceae</taxon>
        <taxon>Pelagomonadales</taxon>
        <taxon>Pelagomonadaceae</taxon>
        <taxon>Pelagomonas</taxon>
    </lineage>
</organism>
<dbReference type="AlphaFoldDB" id="A0A8J2SQL2"/>
<dbReference type="PANTHER" id="PTHR11157">
    <property type="entry name" value="FATTY ACID ACYL TRANSFERASE-RELATED"/>
    <property type="match status" value="1"/>
</dbReference>
<dbReference type="EC" id="2.3.1.-" evidence="10"/>
<dbReference type="GO" id="GO:0009922">
    <property type="term" value="F:fatty acid elongase activity"/>
    <property type="evidence" value="ECO:0007669"/>
    <property type="project" value="InterPro"/>
</dbReference>
<keyword evidence="4 10" id="KW-0812">Transmembrane</keyword>
<keyword evidence="9 10" id="KW-0275">Fatty acid biosynthesis</keyword>
<comment type="caution">
    <text evidence="11">The sequence shown here is derived from an EMBL/GenBank/DDBJ whole genome shotgun (WGS) entry which is preliminary data.</text>
</comment>
<feature type="transmembrane region" description="Helical" evidence="10">
    <location>
        <begin position="38"/>
        <end position="59"/>
    </location>
</feature>
<keyword evidence="12" id="KW-1185">Reference proteome</keyword>
<protein>
    <recommendedName>
        <fullName evidence="10">Elongation of fatty acids protein</fullName>
        <ecNumber evidence="10">2.3.1.-</ecNumber>
    </recommendedName>
</protein>
<feature type="transmembrane region" description="Helical" evidence="10">
    <location>
        <begin position="203"/>
        <end position="224"/>
    </location>
</feature>
<name>A0A8J2SQL2_9STRA</name>
<feature type="transmembrane region" description="Helical" evidence="10">
    <location>
        <begin position="236"/>
        <end position="258"/>
    </location>
</feature>
<evidence type="ECO:0000256" key="8">
    <source>
        <dbReference type="ARBA" id="ARBA00023136"/>
    </source>
</evidence>
<evidence type="ECO:0000256" key="2">
    <source>
        <dbReference type="ARBA" id="ARBA00022516"/>
    </source>
</evidence>
<feature type="transmembrane region" description="Helical" evidence="10">
    <location>
        <begin position="114"/>
        <end position="137"/>
    </location>
</feature>
<dbReference type="GO" id="GO:0034625">
    <property type="term" value="P:fatty acid elongation, monounsaturated fatty acid"/>
    <property type="evidence" value="ECO:0007669"/>
    <property type="project" value="TreeGrafter"/>
</dbReference>
<dbReference type="Pfam" id="PF01151">
    <property type="entry name" value="ELO"/>
    <property type="match status" value="1"/>
</dbReference>
<comment type="catalytic activity">
    <reaction evidence="10">
        <text>an acyl-CoA + malonyl-CoA + H(+) = a 3-oxoacyl-CoA + CO2 + CoA</text>
        <dbReference type="Rhea" id="RHEA:50252"/>
        <dbReference type="ChEBI" id="CHEBI:15378"/>
        <dbReference type="ChEBI" id="CHEBI:16526"/>
        <dbReference type="ChEBI" id="CHEBI:57287"/>
        <dbReference type="ChEBI" id="CHEBI:57384"/>
        <dbReference type="ChEBI" id="CHEBI:58342"/>
        <dbReference type="ChEBI" id="CHEBI:90726"/>
    </reaction>
    <physiologicalReaction direction="left-to-right" evidence="10">
        <dbReference type="Rhea" id="RHEA:50253"/>
    </physiologicalReaction>
</comment>
<dbReference type="GO" id="GO:0030148">
    <property type="term" value="P:sphingolipid biosynthetic process"/>
    <property type="evidence" value="ECO:0007669"/>
    <property type="project" value="TreeGrafter"/>
</dbReference>
<evidence type="ECO:0000256" key="5">
    <source>
        <dbReference type="ARBA" id="ARBA00022832"/>
    </source>
</evidence>
<reference evidence="11" key="1">
    <citation type="submission" date="2021-11" db="EMBL/GenBank/DDBJ databases">
        <authorList>
            <consortium name="Genoscope - CEA"/>
            <person name="William W."/>
        </authorList>
    </citation>
    <scope>NUCLEOTIDE SEQUENCE</scope>
</reference>
<dbReference type="GO" id="GO:0042761">
    <property type="term" value="P:very long-chain fatty acid biosynthetic process"/>
    <property type="evidence" value="ECO:0007669"/>
    <property type="project" value="TreeGrafter"/>
</dbReference>
<dbReference type="GO" id="GO:0034626">
    <property type="term" value="P:fatty acid elongation, polyunsaturated fatty acid"/>
    <property type="evidence" value="ECO:0007669"/>
    <property type="project" value="TreeGrafter"/>
</dbReference>
<comment type="similarity">
    <text evidence="10">Belongs to the ELO family.</text>
</comment>
<dbReference type="Proteomes" id="UP000789595">
    <property type="component" value="Unassembled WGS sequence"/>
</dbReference>
<evidence type="ECO:0000256" key="1">
    <source>
        <dbReference type="ARBA" id="ARBA00004141"/>
    </source>
</evidence>
<dbReference type="OrthoDB" id="434092at2759"/>
<evidence type="ECO:0000256" key="6">
    <source>
        <dbReference type="ARBA" id="ARBA00022989"/>
    </source>
</evidence>